<evidence type="ECO:0000256" key="4">
    <source>
        <dbReference type="ARBA" id="ARBA00022692"/>
    </source>
</evidence>
<evidence type="ECO:0000256" key="1">
    <source>
        <dbReference type="ARBA" id="ARBA00002791"/>
    </source>
</evidence>
<gene>
    <name evidence="11" type="ORF">BLNAU_8828</name>
</gene>
<dbReference type="EMBL" id="JARBJD010000058">
    <property type="protein sequence ID" value="KAK2956264.1"/>
    <property type="molecule type" value="Genomic_DNA"/>
</dbReference>
<feature type="transmembrane region" description="Helical" evidence="9">
    <location>
        <begin position="280"/>
        <end position="297"/>
    </location>
</feature>
<evidence type="ECO:0000313" key="11">
    <source>
        <dbReference type="EMBL" id="KAK2956264.1"/>
    </source>
</evidence>
<keyword evidence="8 9" id="KW-0472">Membrane</keyword>
<evidence type="ECO:0000256" key="8">
    <source>
        <dbReference type="ARBA" id="ARBA00023136"/>
    </source>
</evidence>
<name>A0ABQ9XXQ2_9EUKA</name>
<keyword evidence="7 9" id="KW-1133">Transmembrane helix</keyword>
<sequence length="328" mass="37213">MTFIAVLFLFFPSVECKRKVRDFSDQEEILNRDYLLSLLSHSKTDIIDVDANSMNEYAIYKPRDYNVIAVFDGSSAICPACKAFQPIIKGLGGSLRRADLNATNDPVFILRYTLQQKQEDIQYMQKLGITYLPAFIWFPKSEPGTLPCREVKQINKQHIYKLPGQYISSQHFGAWVTKRTGLVYASDDANTQQDFTLTPFIFFVIVGTVTLCGSLVFYLYTSWGKKALWTIVPIIVVLYSISGFPAWRINQSPFFLRSGNNRNVYFYPQDSGRIQLGSESFIMAFFFLVCGACLVVYGVTSSPLIAFVALATGIIFYLMINLITSFKN</sequence>
<evidence type="ECO:0000256" key="2">
    <source>
        <dbReference type="ARBA" id="ARBA00004477"/>
    </source>
</evidence>
<feature type="transmembrane region" description="Helical" evidence="9">
    <location>
        <begin position="227"/>
        <end position="247"/>
    </location>
</feature>
<dbReference type="Pfam" id="PF04756">
    <property type="entry name" value="OST3_OST6"/>
    <property type="match status" value="1"/>
</dbReference>
<comment type="caution">
    <text evidence="11">The sequence shown here is derived from an EMBL/GenBank/DDBJ whole genome shotgun (WGS) entry which is preliminary data.</text>
</comment>
<protein>
    <submittedName>
        <fullName evidence="11">Oligosaccharyltransferase complex subunit gamma</fullName>
    </submittedName>
</protein>
<keyword evidence="4 9" id="KW-0812">Transmembrane</keyword>
<dbReference type="PANTHER" id="PTHR12692:SF0">
    <property type="entry name" value="GH11935P"/>
    <property type="match status" value="1"/>
</dbReference>
<reference evidence="11 12" key="1">
    <citation type="journal article" date="2022" name="bioRxiv">
        <title>Genomics of Preaxostyla Flagellates Illuminates Evolutionary Transitions and the Path Towards Mitochondrial Loss.</title>
        <authorList>
            <person name="Novak L.V.F."/>
            <person name="Treitli S.C."/>
            <person name="Pyrih J."/>
            <person name="Halakuc P."/>
            <person name="Pipaliya S.V."/>
            <person name="Vacek V."/>
            <person name="Brzon O."/>
            <person name="Soukal P."/>
            <person name="Eme L."/>
            <person name="Dacks J.B."/>
            <person name="Karnkowska A."/>
            <person name="Elias M."/>
            <person name="Hampl V."/>
        </authorList>
    </citation>
    <scope>NUCLEOTIDE SEQUENCE [LARGE SCALE GENOMIC DNA]</scope>
    <source>
        <strain evidence="11">NAU3</strain>
        <tissue evidence="11">Gut</tissue>
    </source>
</reference>
<accession>A0ABQ9XXQ2</accession>
<dbReference type="InterPro" id="IPR036249">
    <property type="entry name" value="Thioredoxin-like_sf"/>
</dbReference>
<evidence type="ECO:0000256" key="6">
    <source>
        <dbReference type="ARBA" id="ARBA00022824"/>
    </source>
</evidence>
<keyword evidence="6" id="KW-0256">Endoplasmic reticulum</keyword>
<evidence type="ECO:0000313" key="12">
    <source>
        <dbReference type="Proteomes" id="UP001281761"/>
    </source>
</evidence>
<dbReference type="Proteomes" id="UP001281761">
    <property type="component" value="Unassembled WGS sequence"/>
</dbReference>
<evidence type="ECO:0000256" key="5">
    <source>
        <dbReference type="ARBA" id="ARBA00022729"/>
    </source>
</evidence>
<dbReference type="Gene3D" id="3.40.30.10">
    <property type="entry name" value="Glutaredoxin"/>
    <property type="match status" value="1"/>
</dbReference>
<dbReference type="PANTHER" id="PTHR12692">
    <property type="entry name" value="DOLICHYL-DIPHOSPHOOLIGOSACCHARIDE--PROTEIN GLYCOSYLTRANSFERASE-RELATED"/>
    <property type="match status" value="1"/>
</dbReference>
<keyword evidence="5 10" id="KW-0732">Signal</keyword>
<comment type="similarity">
    <text evidence="3">Belongs to the OST3/OST6 family.</text>
</comment>
<comment type="subcellular location">
    <subcellularLocation>
        <location evidence="2">Endoplasmic reticulum membrane</location>
        <topology evidence="2">Multi-pass membrane protein</topology>
    </subcellularLocation>
</comment>
<dbReference type="InterPro" id="IPR021149">
    <property type="entry name" value="OligosaccharylTrfase_OST3/OST6"/>
</dbReference>
<feature type="signal peptide" evidence="10">
    <location>
        <begin position="1"/>
        <end position="16"/>
    </location>
</feature>
<comment type="function">
    <text evidence="1">Subunit of the oligosaccharyl transferase (OST) complex that catalyzes the initial transfer of a defined glycan (Glc(3)Man(9)GlcNAc(2) in eukaryotes) from the lipid carrier dolichol-pyrophosphate to an asparagine residue within an Asn-X-Ser/Thr consensus motif in nascent polypeptide chains, the first step in protein N-glycosylation. N-glycosylation occurs cotranslationally and the complex associates with the Sec61 complex at the channel-forming translocon complex that mediates protein translocation across the endoplasmic reticulum (ER). All subunits are required for a maximal enzyme activity.</text>
</comment>
<dbReference type="SUPFAM" id="SSF52833">
    <property type="entry name" value="Thioredoxin-like"/>
    <property type="match status" value="1"/>
</dbReference>
<evidence type="ECO:0000256" key="3">
    <source>
        <dbReference type="ARBA" id="ARBA00009561"/>
    </source>
</evidence>
<evidence type="ECO:0000256" key="7">
    <source>
        <dbReference type="ARBA" id="ARBA00022989"/>
    </source>
</evidence>
<keyword evidence="12" id="KW-1185">Reference proteome</keyword>
<feature type="transmembrane region" description="Helical" evidence="9">
    <location>
        <begin position="200"/>
        <end position="220"/>
    </location>
</feature>
<feature type="chain" id="PRO_5046225192" evidence="10">
    <location>
        <begin position="17"/>
        <end position="328"/>
    </location>
</feature>
<organism evidence="11 12">
    <name type="scientific">Blattamonas nauphoetae</name>
    <dbReference type="NCBI Taxonomy" id="2049346"/>
    <lineage>
        <taxon>Eukaryota</taxon>
        <taxon>Metamonada</taxon>
        <taxon>Preaxostyla</taxon>
        <taxon>Oxymonadida</taxon>
        <taxon>Blattamonas</taxon>
    </lineage>
</organism>
<proteinExistence type="inferred from homology"/>
<evidence type="ECO:0000256" key="9">
    <source>
        <dbReference type="SAM" id="Phobius"/>
    </source>
</evidence>
<feature type="transmembrane region" description="Helical" evidence="9">
    <location>
        <begin position="304"/>
        <end position="323"/>
    </location>
</feature>
<evidence type="ECO:0000256" key="10">
    <source>
        <dbReference type="SAM" id="SignalP"/>
    </source>
</evidence>